<organism evidence="5 6">
    <name type="scientific">Paenibacillus algorifonticola</name>
    <dbReference type="NCBI Taxonomy" id="684063"/>
    <lineage>
        <taxon>Bacteria</taxon>
        <taxon>Bacillati</taxon>
        <taxon>Bacillota</taxon>
        <taxon>Bacilli</taxon>
        <taxon>Bacillales</taxon>
        <taxon>Paenibacillaceae</taxon>
        <taxon>Paenibacillus</taxon>
    </lineage>
</organism>
<dbReference type="AlphaFoldDB" id="A0A1I2FJU4"/>
<keyword evidence="2" id="KW-0472">Membrane</keyword>
<dbReference type="SUPFAM" id="SSF109604">
    <property type="entry name" value="HD-domain/PDEase-like"/>
    <property type="match status" value="1"/>
</dbReference>
<keyword evidence="2" id="KW-0812">Transmembrane</keyword>
<keyword evidence="2" id="KW-1133">Transmembrane helix</keyword>
<protein>
    <submittedName>
        <fullName evidence="5">HD domain-containing protein</fullName>
    </submittedName>
</protein>
<feature type="transmembrane region" description="Helical" evidence="2">
    <location>
        <begin position="91"/>
        <end position="117"/>
    </location>
</feature>
<dbReference type="CDD" id="cd00077">
    <property type="entry name" value="HDc"/>
    <property type="match status" value="1"/>
</dbReference>
<feature type="region of interest" description="Disordered" evidence="1">
    <location>
        <begin position="315"/>
        <end position="339"/>
    </location>
</feature>
<gene>
    <name evidence="5" type="ORF">SAMN04487969_11278</name>
</gene>
<dbReference type="EMBL" id="FONN01000012">
    <property type="protein sequence ID" value="SFF04731.1"/>
    <property type="molecule type" value="Genomic_DNA"/>
</dbReference>
<dbReference type="InterPro" id="IPR006674">
    <property type="entry name" value="HD_domain"/>
</dbReference>
<dbReference type="SMART" id="SM00471">
    <property type="entry name" value="HDc"/>
    <property type="match status" value="1"/>
</dbReference>
<evidence type="ECO:0000256" key="1">
    <source>
        <dbReference type="SAM" id="MobiDB-lite"/>
    </source>
</evidence>
<dbReference type="RefSeq" id="WP_052737090.1">
    <property type="nucleotide sequence ID" value="NZ_FONN01000012.1"/>
</dbReference>
<evidence type="ECO:0000313" key="6">
    <source>
        <dbReference type="Proteomes" id="UP000183410"/>
    </source>
</evidence>
<dbReference type="InterPro" id="IPR037522">
    <property type="entry name" value="HD_GYP_dom"/>
</dbReference>
<sequence length="339" mass="38634">MKNYIANHAEIFILSKYTSRSLFGIALFAVIAADLAFDNYILFQFAYLMLSLLVGLSFWKETWIRSALVVLIVFFRVNLEQQAVFLIHDEFLLRVFTLIVTYFLTSSSISFMILYYIKQKQNTLQLTFTLAKALDSRDHYTADHSDNVAYYSKKIAEEMNLSKLACERIYIGGILHDIGKIGVPEHILLKPSRLTDGEFEIIKEHPLTGYEMLSHISHLKRSGILDMILHHHERFDGRGYPSRIGHNEIPIAARIMAVADTFDAMTSKRVYRGELDVEYAVAEIQKNAGTQFDPDVVKAFMNIWQREGPKLLSKHSAKSTIGQPSNKETAVASDLKITS</sequence>
<evidence type="ECO:0000259" key="3">
    <source>
        <dbReference type="PROSITE" id="PS51831"/>
    </source>
</evidence>
<evidence type="ECO:0000259" key="4">
    <source>
        <dbReference type="PROSITE" id="PS51832"/>
    </source>
</evidence>
<dbReference type="InterPro" id="IPR003607">
    <property type="entry name" value="HD/PDEase_dom"/>
</dbReference>
<feature type="transmembrane region" description="Helical" evidence="2">
    <location>
        <begin position="62"/>
        <end position="79"/>
    </location>
</feature>
<proteinExistence type="predicted"/>
<name>A0A1I2FJU4_9BACL</name>
<keyword evidence="6" id="KW-1185">Reference proteome</keyword>
<dbReference type="PROSITE" id="PS51832">
    <property type="entry name" value="HD_GYP"/>
    <property type="match status" value="1"/>
</dbReference>
<dbReference type="PANTHER" id="PTHR43155:SF2">
    <property type="entry name" value="CYCLIC DI-GMP PHOSPHODIESTERASE PA4108"/>
    <property type="match status" value="1"/>
</dbReference>
<dbReference type="Proteomes" id="UP000183410">
    <property type="component" value="Unassembled WGS sequence"/>
</dbReference>
<dbReference type="Pfam" id="PF13487">
    <property type="entry name" value="HD_5"/>
    <property type="match status" value="1"/>
</dbReference>
<accession>A0A1I2FJU4</accession>
<feature type="compositionally biased region" description="Polar residues" evidence="1">
    <location>
        <begin position="318"/>
        <end position="328"/>
    </location>
</feature>
<feature type="domain" description="HD-GYP" evidence="4">
    <location>
        <begin position="119"/>
        <end position="316"/>
    </location>
</feature>
<reference evidence="6" key="1">
    <citation type="submission" date="2016-10" db="EMBL/GenBank/DDBJ databases">
        <authorList>
            <person name="Varghese N."/>
            <person name="Submissions S."/>
        </authorList>
    </citation>
    <scope>NUCLEOTIDE SEQUENCE [LARGE SCALE GENOMIC DNA]</scope>
    <source>
        <strain evidence="6">CGMCC 1.10223</strain>
    </source>
</reference>
<feature type="transmembrane region" description="Helical" evidence="2">
    <location>
        <begin position="21"/>
        <end position="42"/>
    </location>
</feature>
<dbReference type="Gene3D" id="1.10.3210.10">
    <property type="entry name" value="Hypothetical protein af1432"/>
    <property type="match status" value="1"/>
</dbReference>
<evidence type="ECO:0000313" key="5">
    <source>
        <dbReference type="EMBL" id="SFF04731.1"/>
    </source>
</evidence>
<dbReference type="PROSITE" id="PS51831">
    <property type="entry name" value="HD"/>
    <property type="match status" value="1"/>
</dbReference>
<evidence type="ECO:0000256" key="2">
    <source>
        <dbReference type="SAM" id="Phobius"/>
    </source>
</evidence>
<dbReference type="PANTHER" id="PTHR43155">
    <property type="entry name" value="CYCLIC DI-GMP PHOSPHODIESTERASE PA4108-RELATED"/>
    <property type="match status" value="1"/>
</dbReference>
<feature type="domain" description="HD" evidence="3">
    <location>
        <begin position="141"/>
        <end position="265"/>
    </location>
</feature>